<feature type="non-terminal residue" evidence="3">
    <location>
        <position position="436"/>
    </location>
</feature>
<sequence length="436" mass="49835">EDHTKVLKELKNPLVCVTSLALGTYILTCSIITYSIATKMSGLQNQRKVSVEGDIPKEICRMFWKGNVKFEDIYSFKVEGSIEEANVMNEVRQRVKEQARVWWSMEAAKGAGWYLQAQYWKDNGNFVLSLSISTLKNTIVLKRLIRQGIPPVLRPNLWFMASGAAKKRSTVPHSYYQDLIRAVEGMVTPSTLQIDQDLSRTFPTHPWLDTEEGHASLRRILVAYSFRDSHVGYCQGLNFVAALLLLVMQTEEDAFWMLAVLLENVLFNDCYADNLFGSHVEQMVFKDFLAKMFPRLARHLEKLDFDVSLVATEWFLCLFAKSLPSETTMRIWDVLFSEGTNVLFRVALAIFKINEDQLLAAEQVGDVISILRHSAHHAFDPDALLKVAFEKIGSMTTNCITKHRKRRQAAVTAELDKRLRRLSSWERDKLSSELGN</sequence>
<dbReference type="Gene3D" id="1.10.472.80">
    <property type="entry name" value="Ypt/Rab-GAP domain of gyp1p, domain 3"/>
    <property type="match status" value="1"/>
</dbReference>
<dbReference type="GO" id="GO:0005096">
    <property type="term" value="F:GTPase activator activity"/>
    <property type="evidence" value="ECO:0007669"/>
    <property type="project" value="TreeGrafter"/>
</dbReference>
<dbReference type="OMA" id="YGFERRH"/>
<keyword evidence="1" id="KW-1133">Transmembrane helix</keyword>
<reference evidence="3 4" key="1">
    <citation type="journal article" date="2021" name="Nat. Plants">
        <title>The Taxus genome provides insights into paclitaxel biosynthesis.</title>
        <authorList>
            <person name="Xiong X."/>
            <person name="Gou J."/>
            <person name="Liao Q."/>
            <person name="Li Y."/>
            <person name="Zhou Q."/>
            <person name="Bi G."/>
            <person name="Li C."/>
            <person name="Du R."/>
            <person name="Wang X."/>
            <person name="Sun T."/>
            <person name="Guo L."/>
            <person name="Liang H."/>
            <person name="Lu P."/>
            <person name="Wu Y."/>
            <person name="Zhang Z."/>
            <person name="Ro D.K."/>
            <person name="Shang Y."/>
            <person name="Huang S."/>
            <person name="Yan J."/>
        </authorList>
    </citation>
    <scope>NUCLEOTIDE SEQUENCE [LARGE SCALE GENOMIC DNA]</scope>
    <source>
        <strain evidence="3">Ta-2019</strain>
    </source>
</reference>
<name>A0AA38GJ46_TAXCH</name>
<evidence type="ECO:0000256" key="1">
    <source>
        <dbReference type="SAM" id="Phobius"/>
    </source>
</evidence>
<feature type="transmembrane region" description="Helical" evidence="1">
    <location>
        <begin position="12"/>
        <end position="37"/>
    </location>
</feature>
<dbReference type="InterPro" id="IPR035969">
    <property type="entry name" value="Rab-GAP_TBC_sf"/>
</dbReference>
<gene>
    <name evidence="3" type="ORF">KI387_018230</name>
</gene>
<dbReference type="FunFam" id="1.10.8.270:FF:000016">
    <property type="entry name" value="TBC1 domain family member 2A"/>
    <property type="match status" value="1"/>
</dbReference>
<evidence type="ECO:0000259" key="2">
    <source>
        <dbReference type="PROSITE" id="PS50086"/>
    </source>
</evidence>
<dbReference type="SMART" id="SM00164">
    <property type="entry name" value="TBC"/>
    <property type="match status" value="1"/>
</dbReference>
<dbReference type="FunFam" id="1.10.472.80:FF:000040">
    <property type="entry name" value="TBC1 domain family member 2A"/>
    <property type="match status" value="1"/>
</dbReference>
<dbReference type="PANTHER" id="PTHR47219:SF20">
    <property type="entry name" value="TBC1 DOMAIN FAMILY MEMBER 2B"/>
    <property type="match status" value="1"/>
</dbReference>
<keyword evidence="1" id="KW-0472">Membrane</keyword>
<feature type="domain" description="Rab-GAP TBC" evidence="2">
    <location>
        <begin position="148"/>
        <end position="339"/>
    </location>
</feature>
<dbReference type="Pfam" id="PF00566">
    <property type="entry name" value="RabGAP-TBC"/>
    <property type="match status" value="1"/>
</dbReference>
<evidence type="ECO:0000313" key="4">
    <source>
        <dbReference type="Proteomes" id="UP000824469"/>
    </source>
</evidence>
<dbReference type="PROSITE" id="PS50086">
    <property type="entry name" value="TBC_RABGAP"/>
    <property type="match status" value="1"/>
</dbReference>
<dbReference type="AlphaFoldDB" id="A0AA38GJ46"/>
<proteinExistence type="predicted"/>
<keyword evidence="4" id="KW-1185">Reference proteome</keyword>
<dbReference type="InterPro" id="IPR050302">
    <property type="entry name" value="Rab_GAP_TBC_domain"/>
</dbReference>
<dbReference type="SUPFAM" id="SSF47923">
    <property type="entry name" value="Ypt/Rab-GAP domain of gyp1p"/>
    <property type="match status" value="2"/>
</dbReference>
<keyword evidence="1" id="KW-0812">Transmembrane</keyword>
<dbReference type="EMBL" id="JAHRHJ020000003">
    <property type="protein sequence ID" value="KAH9323591.1"/>
    <property type="molecule type" value="Genomic_DNA"/>
</dbReference>
<evidence type="ECO:0000313" key="3">
    <source>
        <dbReference type="EMBL" id="KAH9323591.1"/>
    </source>
</evidence>
<dbReference type="Gene3D" id="1.10.8.270">
    <property type="entry name" value="putative rabgap domain of human tbc1 domain family member 14 like domains"/>
    <property type="match status" value="1"/>
</dbReference>
<dbReference type="PANTHER" id="PTHR47219">
    <property type="entry name" value="RAB GTPASE-ACTIVATING PROTEIN 1-LIKE"/>
    <property type="match status" value="1"/>
</dbReference>
<dbReference type="Proteomes" id="UP000824469">
    <property type="component" value="Unassembled WGS sequence"/>
</dbReference>
<protein>
    <recommendedName>
        <fullName evidence="2">Rab-GAP TBC domain-containing protein</fullName>
    </recommendedName>
</protein>
<dbReference type="GO" id="GO:0031267">
    <property type="term" value="F:small GTPase binding"/>
    <property type="evidence" value="ECO:0007669"/>
    <property type="project" value="TreeGrafter"/>
</dbReference>
<accession>A0AA38GJ46</accession>
<dbReference type="InterPro" id="IPR000195">
    <property type="entry name" value="Rab-GAP-TBC_dom"/>
</dbReference>
<comment type="caution">
    <text evidence="3">The sequence shown here is derived from an EMBL/GenBank/DDBJ whole genome shotgun (WGS) entry which is preliminary data.</text>
</comment>
<organism evidence="3 4">
    <name type="scientific">Taxus chinensis</name>
    <name type="common">Chinese yew</name>
    <name type="synonym">Taxus wallichiana var. chinensis</name>
    <dbReference type="NCBI Taxonomy" id="29808"/>
    <lineage>
        <taxon>Eukaryota</taxon>
        <taxon>Viridiplantae</taxon>
        <taxon>Streptophyta</taxon>
        <taxon>Embryophyta</taxon>
        <taxon>Tracheophyta</taxon>
        <taxon>Spermatophyta</taxon>
        <taxon>Pinopsida</taxon>
        <taxon>Pinidae</taxon>
        <taxon>Conifers II</taxon>
        <taxon>Cupressales</taxon>
        <taxon>Taxaceae</taxon>
        <taxon>Taxus</taxon>
    </lineage>
</organism>